<dbReference type="GO" id="GO:0003677">
    <property type="term" value="F:DNA binding"/>
    <property type="evidence" value="ECO:0007669"/>
    <property type="project" value="UniProtKB-KW"/>
</dbReference>
<dbReference type="SUPFAM" id="SSF56349">
    <property type="entry name" value="DNA breaking-rejoining enzymes"/>
    <property type="match status" value="1"/>
</dbReference>
<evidence type="ECO:0000256" key="2">
    <source>
        <dbReference type="ARBA" id="ARBA00022908"/>
    </source>
</evidence>
<dbReference type="Gene3D" id="1.10.443.10">
    <property type="entry name" value="Intergrase catalytic core"/>
    <property type="match status" value="1"/>
</dbReference>
<keyword evidence="3" id="KW-0238">DNA-binding</keyword>
<dbReference type="PANTHER" id="PTHR30629:SF2">
    <property type="entry name" value="PROPHAGE INTEGRASE INTS-RELATED"/>
    <property type="match status" value="1"/>
</dbReference>
<dbReference type="AlphaFoldDB" id="A0A9W6M3F8"/>
<keyword evidence="7" id="KW-1185">Reference proteome</keyword>
<keyword evidence="4" id="KW-0233">DNA recombination</keyword>
<dbReference type="InterPro" id="IPR011010">
    <property type="entry name" value="DNA_brk_join_enz"/>
</dbReference>
<dbReference type="GO" id="GO:0015074">
    <property type="term" value="P:DNA integration"/>
    <property type="evidence" value="ECO:0007669"/>
    <property type="project" value="UniProtKB-KW"/>
</dbReference>
<dbReference type="PROSITE" id="PS51898">
    <property type="entry name" value="TYR_RECOMBINASE"/>
    <property type="match status" value="1"/>
</dbReference>
<comment type="caution">
    <text evidence="6">The sequence shown here is derived from an EMBL/GenBank/DDBJ whole genome shotgun (WGS) entry which is preliminary data.</text>
</comment>
<evidence type="ECO:0000256" key="4">
    <source>
        <dbReference type="ARBA" id="ARBA00023172"/>
    </source>
</evidence>
<organism evidence="6 7">
    <name type="scientific">Microbacterium imperiale</name>
    <dbReference type="NCBI Taxonomy" id="33884"/>
    <lineage>
        <taxon>Bacteria</taxon>
        <taxon>Bacillati</taxon>
        <taxon>Actinomycetota</taxon>
        <taxon>Actinomycetes</taxon>
        <taxon>Micrococcales</taxon>
        <taxon>Microbacteriaceae</taxon>
        <taxon>Microbacterium</taxon>
    </lineage>
</organism>
<dbReference type="Proteomes" id="UP001142317">
    <property type="component" value="Unassembled WGS sequence"/>
</dbReference>
<name>A0A9W6M3F8_9MICO</name>
<reference evidence="6" key="1">
    <citation type="journal article" date="2014" name="Int. J. Syst. Evol. Microbiol.">
        <title>Complete genome sequence of Corynebacterium casei LMG S-19264T (=DSM 44701T), isolated from a smear-ripened cheese.</title>
        <authorList>
            <consortium name="US DOE Joint Genome Institute (JGI-PGF)"/>
            <person name="Walter F."/>
            <person name="Albersmeier A."/>
            <person name="Kalinowski J."/>
            <person name="Ruckert C."/>
        </authorList>
    </citation>
    <scope>NUCLEOTIDE SEQUENCE</scope>
    <source>
        <strain evidence="6">VKM Ac-1447</strain>
    </source>
</reference>
<dbReference type="InterPro" id="IPR002104">
    <property type="entry name" value="Integrase_catalytic"/>
</dbReference>
<dbReference type="EMBL" id="BSEO01000005">
    <property type="protein sequence ID" value="GLJ79742.1"/>
    <property type="molecule type" value="Genomic_DNA"/>
</dbReference>
<accession>A0A9W6M3F8</accession>
<dbReference type="Gene3D" id="1.10.150.130">
    <property type="match status" value="1"/>
</dbReference>
<dbReference type="PANTHER" id="PTHR30629">
    <property type="entry name" value="PROPHAGE INTEGRASE"/>
    <property type="match status" value="1"/>
</dbReference>
<protein>
    <submittedName>
        <fullName evidence="6">Phage integrase</fullName>
    </submittedName>
</protein>
<keyword evidence="2" id="KW-0229">DNA integration</keyword>
<feature type="domain" description="Tyr recombinase" evidence="5">
    <location>
        <begin position="203"/>
        <end position="375"/>
    </location>
</feature>
<sequence>MARPRTPLSSYGSVRVQAVQYPADGSRRNLEVVPDADRRRHTLWRARTRYRSEDGKLRQIERLGPSPAKAEAALKEALLHVQMSAAKEIKRETRISDLGERFLIAKSGRSPRTVETYTRSVRKIIVPRIGDLAVSEATTERLQRFIELVAAENGPGEAKKARAVLSGMMGLATRSDALKTNPVRELAAIEGGGTGATAVPLSVLPNLLETVRADKQLAAQDMVDLIAFVAGTGVRISEALGLDWTDVELDTGAVTIRKSKTEAGERTIVVPAAVADVLRRRAVGPRHPVIVFPTPLGKRRDRHNTSGIWADARERLSLGPYTFHSFRKTVATALDQAGLTPRDIAEYLGHADPSLTMSVYMSKTVGGSRAANALDSVLSE</sequence>
<evidence type="ECO:0000256" key="1">
    <source>
        <dbReference type="ARBA" id="ARBA00008857"/>
    </source>
</evidence>
<evidence type="ECO:0000313" key="7">
    <source>
        <dbReference type="Proteomes" id="UP001142317"/>
    </source>
</evidence>
<evidence type="ECO:0000313" key="6">
    <source>
        <dbReference type="EMBL" id="GLJ79742.1"/>
    </source>
</evidence>
<dbReference type="InterPro" id="IPR050808">
    <property type="entry name" value="Phage_Integrase"/>
</dbReference>
<dbReference type="InterPro" id="IPR010998">
    <property type="entry name" value="Integrase_recombinase_N"/>
</dbReference>
<gene>
    <name evidence="6" type="ORF">GCM10017586_14240</name>
</gene>
<proteinExistence type="inferred from homology"/>
<evidence type="ECO:0000259" key="5">
    <source>
        <dbReference type="PROSITE" id="PS51898"/>
    </source>
</evidence>
<dbReference type="CDD" id="cd01189">
    <property type="entry name" value="INT_ICEBs1_C_like"/>
    <property type="match status" value="1"/>
</dbReference>
<reference evidence="6" key="2">
    <citation type="submission" date="2023-01" db="EMBL/GenBank/DDBJ databases">
        <authorList>
            <person name="Sun Q."/>
            <person name="Evtushenko L."/>
        </authorList>
    </citation>
    <scope>NUCLEOTIDE SEQUENCE</scope>
    <source>
        <strain evidence="6">VKM Ac-1447</strain>
    </source>
</reference>
<comment type="similarity">
    <text evidence="1">Belongs to the 'phage' integrase family.</text>
</comment>
<evidence type="ECO:0000256" key="3">
    <source>
        <dbReference type="ARBA" id="ARBA00023125"/>
    </source>
</evidence>
<dbReference type="GO" id="GO:0006310">
    <property type="term" value="P:DNA recombination"/>
    <property type="evidence" value="ECO:0007669"/>
    <property type="project" value="UniProtKB-KW"/>
</dbReference>
<dbReference type="Pfam" id="PF00589">
    <property type="entry name" value="Phage_integrase"/>
    <property type="match status" value="1"/>
</dbReference>
<dbReference type="InterPro" id="IPR013762">
    <property type="entry name" value="Integrase-like_cat_sf"/>
</dbReference>